<dbReference type="InterPro" id="IPR035441">
    <property type="entry name" value="TFIIS/LEDGF_dom_sf"/>
</dbReference>
<dbReference type="EMBL" id="JAFCIX010000577">
    <property type="protein sequence ID" value="KAH6585982.1"/>
    <property type="molecule type" value="Genomic_DNA"/>
</dbReference>
<feature type="region of interest" description="Disordered" evidence="1">
    <location>
        <begin position="145"/>
        <end position="310"/>
    </location>
</feature>
<feature type="compositionally biased region" description="Low complexity" evidence="1">
    <location>
        <begin position="519"/>
        <end position="546"/>
    </location>
</feature>
<reference evidence="3 4" key="1">
    <citation type="submission" date="2021-02" db="EMBL/GenBank/DDBJ databases">
        <title>Variation within the Batrachochytrium salamandrivorans European outbreak.</title>
        <authorList>
            <person name="Kelly M."/>
            <person name="Pasmans F."/>
            <person name="Shea T.P."/>
            <person name="Munoz J.F."/>
            <person name="Carranza S."/>
            <person name="Cuomo C.A."/>
            <person name="Martel A."/>
        </authorList>
    </citation>
    <scope>NUCLEOTIDE SEQUENCE [LARGE SCALE GENOMIC DNA]</scope>
    <source>
        <strain evidence="3 4">AMFP18/2</strain>
    </source>
</reference>
<dbReference type="SUPFAM" id="SSF63748">
    <property type="entry name" value="Tudor/PWWP/MBT"/>
    <property type="match status" value="1"/>
</dbReference>
<dbReference type="PANTHER" id="PTHR12550">
    <property type="entry name" value="HEPATOMA-DERIVED GROWTH FACTOR-RELATED"/>
    <property type="match status" value="1"/>
</dbReference>
<protein>
    <recommendedName>
        <fullName evidence="2">PWWP domain-containing protein</fullName>
    </recommendedName>
</protein>
<feature type="domain" description="PWWP" evidence="2">
    <location>
        <begin position="52"/>
        <end position="117"/>
    </location>
</feature>
<feature type="region of interest" description="Disordered" evidence="1">
    <location>
        <begin position="519"/>
        <end position="613"/>
    </location>
</feature>
<name>A0ABQ8ET90_9FUNG</name>
<proteinExistence type="predicted"/>
<gene>
    <name evidence="3" type="ORF">BASA50_000925</name>
</gene>
<dbReference type="Proteomes" id="UP001648503">
    <property type="component" value="Unassembled WGS sequence"/>
</dbReference>
<evidence type="ECO:0000256" key="1">
    <source>
        <dbReference type="SAM" id="MobiDB-lite"/>
    </source>
</evidence>
<feature type="region of interest" description="Disordered" evidence="1">
    <location>
        <begin position="1"/>
        <end position="37"/>
    </location>
</feature>
<evidence type="ECO:0000313" key="3">
    <source>
        <dbReference type="EMBL" id="KAH6585982.1"/>
    </source>
</evidence>
<dbReference type="Pfam" id="PF00855">
    <property type="entry name" value="PWWP"/>
    <property type="match status" value="1"/>
</dbReference>
<dbReference type="SUPFAM" id="SSF47676">
    <property type="entry name" value="Conserved domain common to transcription factors TFIIS, elongin A, CRSP70"/>
    <property type="match status" value="1"/>
</dbReference>
<feature type="region of interest" description="Disordered" evidence="1">
    <location>
        <begin position="418"/>
        <end position="454"/>
    </location>
</feature>
<feature type="compositionally biased region" description="Polar residues" evidence="1">
    <location>
        <begin position="1"/>
        <end position="24"/>
    </location>
</feature>
<feature type="compositionally biased region" description="Polar residues" evidence="1">
    <location>
        <begin position="421"/>
        <end position="440"/>
    </location>
</feature>
<organism evidence="3 4">
    <name type="scientific">Batrachochytrium salamandrivorans</name>
    <dbReference type="NCBI Taxonomy" id="1357716"/>
    <lineage>
        <taxon>Eukaryota</taxon>
        <taxon>Fungi</taxon>
        <taxon>Fungi incertae sedis</taxon>
        <taxon>Chytridiomycota</taxon>
        <taxon>Chytridiomycota incertae sedis</taxon>
        <taxon>Chytridiomycetes</taxon>
        <taxon>Rhizophydiales</taxon>
        <taxon>Rhizophydiales incertae sedis</taxon>
        <taxon>Batrachochytrium</taxon>
    </lineage>
</organism>
<dbReference type="PROSITE" id="PS50812">
    <property type="entry name" value="PWWP"/>
    <property type="match status" value="1"/>
</dbReference>
<evidence type="ECO:0000259" key="2">
    <source>
        <dbReference type="PROSITE" id="PS50812"/>
    </source>
</evidence>
<feature type="compositionally biased region" description="Acidic residues" evidence="1">
    <location>
        <begin position="154"/>
        <end position="184"/>
    </location>
</feature>
<keyword evidence="4" id="KW-1185">Reference proteome</keyword>
<dbReference type="Gene3D" id="2.30.30.140">
    <property type="match status" value="1"/>
</dbReference>
<feature type="compositionally biased region" description="Basic and acidic residues" evidence="1">
    <location>
        <begin position="212"/>
        <end position="222"/>
    </location>
</feature>
<evidence type="ECO:0000313" key="4">
    <source>
        <dbReference type="Proteomes" id="UP001648503"/>
    </source>
</evidence>
<feature type="compositionally biased region" description="Polar residues" evidence="1">
    <location>
        <begin position="547"/>
        <end position="567"/>
    </location>
</feature>
<dbReference type="SMART" id="SM00293">
    <property type="entry name" value="PWWP"/>
    <property type="match status" value="1"/>
</dbReference>
<comment type="caution">
    <text evidence="3">The sequence shown here is derived from an EMBL/GenBank/DDBJ whole genome shotgun (WGS) entry which is preliminary data.</text>
</comment>
<dbReference type="PANTHER" id="PTHR12550:SF70">
    <property type="entry name" value="JIL-1 ANCHORING AND STABILIZING PROTEIN, ISOFORM A"/>
    <property type="match status" value="1"/>
</dbReference>
<accession>A0ABQ8ET90</accession>
<feature type="compositionally biased region" description="Basic and acidic residues" evidence="1">
    <location>
        <begin position="279"/>
        <end position="296"/>
    </location>
</feature>
<feature type="compositionally biased region" description="Basic and acidic residues" evidence="1">
    <location>
        <begin position="247"/>
        <end position="257"/>
    </location>
</feature>
<dbReference type="CDD" id="cd05162">
    <property type="entry name" value="PWWP"/>
    <property type="match status" value="1"/>
</dbReference>
<dbReference type="InterPro" id="IPR000313">
    <property type="entry name" value="PWWP_dom"/>
</dbReference>
<dbReference type="Gene3D" id="1.20.930.10">
    <property type="entry name" value="Conserved domain common to transcription factors TFIIS, elongin A, CRSP70"/>
    <property type="match status" value="1"/>
</dbReference>
<sequence>MMTSSAKLISGNSGRKSIGGSTVSDNRRVSVGSVSNDKDPGNDFDVESFYLPSAVCWGHIKGYPWWPCKVISNDAHLPREVRRVKPKGSDKHIPVYYFGSHDYSWLPVRLVRPFIEFKSIFETKSKTKAFLDALKEAQDESLWPLHILKQTSPSDEESDEDMEDAEEEGDEENEEEENEDEEEEKNSSDGVQSMDDIEDDSKVSRKPKKGHSRDTAHKKDISVEPPTKKAKSTNMTKSPAKALTLSKDLDKDMDDLKPSVTSGSKRRRSDMTSVPESPSDSKSRAIKVSRKEEVSPSKEPIISPSDTQRLGLKHEPEVSRNLNANVREQVTTRDQLMYLRSKLQTFLKSNERQEIDFQKADRWLKQVEDAKLTLDLFRETKIGKFIRHMCKMQLDVDIYHIIKRCHVLLERWRLELRSLSPPNDGNTEHNGMNKNPSFVSKESESAPATADTGIVAEDSKTLKASESADNSAEAEVFSASNSSCTIETPIATGPIKTTAVNTDPNAPTTPVAEIVSVPPIAPSSISPDTSHPRPTTPTTMEGTGTPSKANGRSHNIAASHTPSTPDAPNTPKKYSPEMSQSDPVAPYLAENRIDSENPGNPATPEDMNPSDSP</sequence>